<dbReference type="Pfam" id="PF06037">
    <property type="entry name" value="DUF922"/>
    <property type="match status" value="1"/>
</dbReference>
<dbReference type="EMBL" id="JPFK01000007">
    <property type="protein sequence ID" value="KFB00707.1"/>
    <property type="molecule type" value="Genomic_DNA"/>
</dbReference>
<dbReference type="InterPro" id="IPR010321">
    <property type="entry name" value="DUF922"/>
</dbReference>
<comment type="caution">
    <text evidence="1">The sequence shown here is derived from an EMBL/GenBank/DDBJ whole genome shotgun (WGS) entry which is preliminary data.</text>
</comment>
<reference evidence="2" key="2">
    <citation type="submission" date="2014-07" db="EMBL/GenBank/DDBJ databases">
        <title>Genome sequence of Mangrovimonas yunxiaonensis.</title>
        <authorList>
            <person name="Li Y."/>
            <person name="Zheng T."/>
        </authorList>
    </citation>
    <scope>NUCLEOTIDE SEQUENCE [LARGE SCALE GENOMIC DNA]</scope>
    <source>
        <strain evidence="2">LY01</strain>
    </source>
</reference>
<sequence length="178" mass="20544">MIRLLMVCCFFVGFSQDNEQAIPWHDTLSLSWTDFKARPDHTSSAAAVTASGFVFAYAVKTTNEKITGFNAEVTSWFYPDKSWFKKALVNDRVLAHEQLHFAITELFARKLRQQLSQLNVSDKIKDTIDHAHANALKALAAYQDQYDTETDYSRNLEAQLRWQQQVYLELDKLSDFKP</sequence>
<dbReference type="eggNOG" id="COG5661">
    <property type="taxonomic scope" value="Bacteria"/>
</dbReference>
<reference evidence="1 2" key="1">
    <citation type="journal article" date="2014" name="Genome Announc.">
        <title>Draft Genome Sequence of the Algicidal Bacterium Mangrovimonas yunxiaonensis Strain LY01.</title>
        <authorList>
            <person name="Li Y."/>
            <person name="Zhu H."/>
            <person name="Li C."/>
            <person name="Zhang H."/>
            <person name="Chen Z."/>
            <person name="Zheng W."/>
            <person name="Xu H."/>
            <person name="Zheng T."/>
        </authorList>
    </citation>
    <scope>NUCLEOTIDE SEQUENCE [LARGE SCALE GENOMIC DNA]</scope>
    <source>
        <strain evidence="1 2">LY01</strain>
    </source>
</reference>
<evidence type="ECO:0000313" key="2">
    <source>
        <dbReference type="Proteomes" id="UP000028521"/>
    </source>
</evidence>
<protein>
    <recommendedName>
        <fullName evidence="3">DUF922 domain-containing protein</fullName>
    </recommendedName>
</protein>
<dbReference type="OrthoDB" id="5431540at2"/>
<proteinExistence type="predicted"/>
<dbReference type="Proteomes" id="UP000028521">
    <property type="component" value="Unassembled WGS sequence"/>
</dbReference>
<organism evidence="1 2">
    <name type="scientific">Mangrovimonas yunxiaonensis</name>
    <dbReference type="NCBI Taxonomy" id="1197477"/>
    <lineage>
        <taxon>Bacteria</taxon>
        <taxon>Pseudomonadati</taxon>
        <taxon>Bacteroidota</taxon>
        <taxon>Flavobacteriia</taxon>
        <taxon>Flavobacteriales</taxon>
        <taxon>Flavobacteriaceae</taxon>
        <taxon>Mangrovimonas</taxon>
    </lineage>
</organism>
<dbReference type="STRING" id="1197477.IA57_09595"/>
<dbReference type="AlphaFoldDB" id="A0A084TJ21"/>
<evidence type="ECO:0008006" key="3">
    <source>
        <dbReference type="Google" id="ProtNLM"/>
    </source>
</evidence>
<evidence type="ECO:0000313" key="1">
    <source>
        <dbReference type="EMBL" id="KFB00707.1"/>
    </source>
</evidence>
<name>A0A084TJ21_9FLAO</name>
<dbReference type="RefSeq" id="WP_036122386.1">
    <property type="nucleotide sequence ID" value="NZ_BMET01000006.1"/>
</dbReference>
<accession>A0A084TJ21</accession>
<keyword evidence="2" id="KW-1185">Reference proteome</keyword>
<gene>
    <name evidence="1" type="ORF">IA57_09595</name>
</gene>